<protein>
    <submittedName>
        <fullName evidence="3">Alpha/beta hydrolase</fullName>
    </submittedName>
</protein>
<dbReference type="InterPro" id="IPR000073">
    <property type="entry name" value="AB_hydrolase_1"/>
</dbReference>
<dbReference type="RefSeq" id="WP_210320351.1">
    <property type="nucleotide sequence ID" value="NZ_JABVCF010000024.1"/>
</dbReference>
<organism evidence="3 4">
    <name type="scientific">Pseudaminobacter soli</name>
    <name type="common">ex Zhang et al. 2022</name>
    <dbReference type="NCBI Taxonomy" id="2831468"/>
    <lineage>
        <taxon>Bacteria</taxon>
        <taxon>Pseudomonadati</taxon>
        <taxon>Pseudomonadota</taxon>
        <taxon>Alphaproteobacteria</taxon>
        <taxon>Hyphomicrobiales</taxon>
        <taxon>Phyllobacteriaceae</taxon>
        <taxon>Pseudaminobacter</taxon>
    </lineage>
</organism>
<accession>A0A942I525</accession>
<dbReference type="FunFam" id="3.40.50.1820:FF:000205">
    <property type="entry name" value="Non-haem bromoperoxidase BPO-A2"/>
    <property type="match status" value="1"/>
</dbReference>
<gene>
    <name evidence="3" type="ORF">KEU06_27640</name>
</gene>
<dbReference type="EMBL" id="JAGWCR010000024">
    <property type="protein sequence ID" value="MBS3652369.1"/>
    <property type="molecule type" value="Genomic_DNA"/>
</dbReference>
<dbReference type="PANTHER" id="PTHR43433:SF4">
    <property type="entry name" value="NON-HEME CHLOROPEROXIDASE-RELATED"/>
    <property type="match status" value="1"/>
</dbReference>
<name>A0A942I525_9HYPH</name>
<dbReference type="AlphaFoldDB" id="A0A942I525"/>
<dbReference type="SUPFAM" id="SSF53474">
    <property type="entry name" value="alpha/beta-Hydrolases"/>
    <property type="match status" value="1"/>
</dbReference>
<dbReference type="Gene3D" id="3.40.50.1820">
    <property type="entry name" value="alpha/beta hydrolase"/>
    <property type="match status" value="1"/>
</dbReference>
<proteinExistence type="inferred from homology"/>
<feature type="domain" description="AB hydrolase-1" evidence="2">
    <location>
        <begin position="82"/>
        <end position="318"/>
    </location>
</feature>
<evidence type="ECO:0000256" key="1">
    <source>
        <dbReference type="ARBA" id="ARBA00038128"/>
    </source>
</evidence>
<dbReference type="GO" id="GO:0016787">
    <property type="term" value="F:hydrolase activity"/>
    <property type="evidence" value="ECO:0007669"/>
    <property type="project" value="UniProtKB-KW"/>
</dbReference>
<sequence length="332" mass="36213">MFFRRKASFKAADTDQSRSTGAGISRRDSLTLAALGFAAPLLPTAARAANNRESRPMRTIEVGQENSKPIEIYYQDHGSGAPVVLIHGWPLNGDAWEKETPALLSAGHRVIAYDRRGFGRSSKTGVGYNYDTFAADLDTLLRTLNLTDVSLVGHSMGTGEITRYIGKYGTERLRKVVLIGTLGPYLLKTADNPDGVDGSVFDGIRAGIRADRPAAMTDFLKNFYSVGGEDGKRVSDRVIAANWNVAVGASPIGTLACVDAWLEDFRNDIARNNIPTMIIHGDDDRILPVAATARRQAEMIKDVRYIEIAGGSHGMPWTRAEEINTELVRFLA</sequence>
<dbReference type="Pfam" id="PF00561">
    <property type="entry name" value="Abhydrolase_1"/>
    <property type="match status" value="1"/>
</dbReference>
<keyword evidence="3" id="KW-0378">Hydrolase</keyword>
<comment type="similarity">
    <text evidence="1">Belongs to the AB hydrolase superfamily. Bacterial non-heme haloperoxidase / perhydrolase family.</text>
</comment>
<dbReference type="InterPro" id="IPR050471">
    <property type="entry name" value="AB_hydrolase"/>
</dbReference>
<dbReference type="PANTHER" id="PTHR43433">
    <property type="entry name" value="HYDROLASE, ALPHA/BETA FOLD FAMILY PROTEIN"/>
    <property type="match status" value="1"/>
</dbReference>
<reference evidence="3" key="1">
    <citation type="submission" date="2021-04" db="EMBL/GenBank/DDBJ databases">
        <title>Pseudaminobacter soli sp. nov., isolated from paddy soil contaminated by heavy metals.</title>
        <authorList>
            <person name="Zhang K."/>
        </authorList>
    </citation>
    <scope>NUCLEOTIDE SEQUENCE</scope>
    <source>
        <strain evidence="3">19-2017</strain>
    </source>
</reference>
<evidence type="ECO:0000259" key="2">
    <source>
        <dbReference type="Pfam" id="PF00561"/>
    </source>
</evidence>
<keyword evidence="4" id="KW-1185">Reference proteome</keyword>
<evidence type="ECO:0000313" key="4">
    <source>
        <dbReference type="Proteomes" id="UP000680348"/>
    </source>
</evidence>
<evidence type="ECO:0000313" key="3">
    <source>
        <dbReference type="EMBL" id="MBS3652369.1"/>
    </source>
</evidence>
<dbReference type="Proteomes" id="UP000680348">
    <property type="component" value="Unassembled WGS sequence"/>
</dbReference>
<comment type="caution">
    <text evidence="3">The sequence shown here is derived from an EMBL/GenBank/DDBJ whole genome shotgun (WGS) entry which is preliminary data.</text>
</comment>
<dbReference type="InterPro" id="IPR000639">
    <property type="entry name" value="Epox_hydrolase-like"/>
</dbReference>
<dbReference type="PRINTS" id="PR00412">
    <property type="entry name" value="EPOXHYDRLASE"/>
</dbReference>
<dbReference type="PRINTS" id="PR00111">
    <property type="entry name" value="ABHYDROLASE"/>
</dbReference>
<dbReference type="InterPro" id="IPR029058">
    <property type="entry name" value="AB_hydrolase_fold"/>
</dbReference>